<reference evidence="2" key="1">
    <citation type="submission" date="2018-05" db="EMBL/GenBank/DDBJ databases">
        <authorList>
            <person name="Lanie J.A."/>
            <person name="Ng W.-L."/>
            <person name="Kazmierczak K.M."/>
            <person name="Andrzejewski T.M."/>
            <person name="Davidsen T.M."/>
            <person name="Wayne K.J."/>
            <person name="Tettelin H."/>
            <person name="Glass J.I."/>
            <person name="Rusch D."/>
            <person name="Podicherti R."/>
            <person name="Tsui H.-C.T."/>
            <person name="Winkler M.E."/>
        </authorList>
    </citation>
    <scope>NUCLEOTIDE SEQUENCE</scope>
</reference>
<sequence>MPLYEFVCDICSKKTEKLWRNFTPPGSINCLSCGSSKTRRIVSRVAFRRDLTSQLDSLDPKYDKMVDSAIAGTKDADPHRFINNSTPLSAAEE</sequence>
<proteinExistence type="predicted"/>
<dbReference type="Pfam" id="PF09723">
    <property type="entry name" value="Zn_ribbon_8"/>
    <property type="match status" value="1"/>
</dbReference>
<dbReference type="AlphaFoldDB" id="A0A381WBS4"/>
<dbReference type="SMART" id="SM00834">
    <property type="entry name" value="CxxC_CXXC_SSSS"/>
    <property type="match status" value="1"/>
</dbReference>
<organism evidence="2">
    <name type="scientific">marine metagenome</name>
    <dbReference type="NCBI Taxonomy" id="408172"/>
    <lineage>
        <taxon>unclassified sequences</taxon>
        <taxon>metagenomes</taxon>
        <taxon>ecological metagenomes</taxon>
    </lineage>
</organism>
<name>A0A381WBS4_9ZZZZ</name>
<evidence type="ECO:0000259" key="1">
    <source>
        <dbReference type="SMART" id="SM00834"/>
    </source>
</evidence>
<gene>
    <name evidence="2" type="ORF">METZ01_LOCUS102809</name>
</gene>
<evidence type="ECO:0000313" key="2">
    <source>
        <dbReference type="EMBL" id="SVA49955.1"/>
    </source>
</evidence>
<dbReference type="EMBL" id="UINC01011305">
    <property type="protein sequence ID" value="SVA49955.1"/>
    <property type="molecule type" value="Genomic_DNA"/>
</dbReference>
<dbReference type="InterPro" id="IPR013429">
    <property type="entry name" value="Regulatory_FmdB_Zinc_ribbon"/>
</dbReference>
<feature type="domain" description="Putative regulatory protein FmdB zinc ribbon" evidence="1">
    <location>
        <begin position="1"/>
        <end position="43"/>
    </location>
</feature>
<dbReference type="NCBIfam" id="TIGR02605">
    <property type="entry name" value="CxxC_CxxC_SSSS"/>
    <property type="match status" value="1"/>
</dbReference>
<protein>
    <recommendedName>
        <fullName evidence="1">Putative regulatory protein FmdB zinc ribbon domain-containing protein</fullName>
    </recommendedName>
</protein>
<accession>A0A381WBS4</accession>